<evidence type="ECO:0000256" key="1">
    <source>
        <dbReference type="ARBA" id="ARBA00004141"/>
    </source>
</evidence>
<feature type="transmembrane region" description="Helical" evidence="12">
    <location>
        <begin position="171"/>
        <end position="193"/>
    </location>
</feature>
<gene>
    <name evidence="14" type="ORF">HPC62_13705</name>
</gene>
<evidence type="ECO:0000259" key="13">
    <source>
        <dbReference type="Pfam" id="PF00520"/>
    </source>
</evidence>
<evidence type="ECO:0000313" key="15">
    <source>
        <dbReference type="Proteomes" id="UP000505210"/>
    </source>
</evidence>
<keyword evidence="9" id="KW-0406">Ion transport</keyword>
<feature type="transmembrane region" description="Helical" evidence="12">
    <location>
        <begin position="199"/>
        <end position="216"/>
    </location>
</feature>
<keyword evidence="3" id="KW-0633">Potassium transport</keyword>
<feature type="domain" description="Ion transport" evidence="13">
    <location>
        <begin position="21"/>
        <end position="211"/>
    </location>
</feature>
<dbReference type="GO" id="GO:0001508">
    <property type="term" value="P:action potential"/>
    <property type="evidence" value="ECO:0007669"/>
    <property type="project" value="TreeGrafter"/>
</dbReference>
<dbReference type="InterPro" id="IPR028325">
    <property type="entry name" value="VG_K_chnl"/>
</dbReference>
<reference evidence="14 15" key="1">
    <citation type="submission" date="2020-05" db="EMBL/GenBank/DDBJ databases">
        <title>Complete genome sequence of of a novel Thermoleptolyngbya strain isolated from hot springs of Ganzi, Sichuan China.</title>
        <authorList>
            <person name="Tang J."/>
            <person name="Daroch M."/>
            <person name="Li L."/>
            <person name="Waleron K."/>
            <person name="Waleron M."/>
            <person name="Waleron M."/>
        </authorList>
    </citation>
    <scope>NUCLEOTIDE SEQUENCE [LARGE SCALE GENOMIC DNA]</scope>
    <source>
        <strain evidence="14 15">PKUAC-SCTA183</strain>
    </source>
</reference>
<comment type="subcellular location">
    <subcellularLocation>
        <location evidence="1">Membrane</location>
        <topology evidence="1">Multi-pass membrane protein</topology>
    </subcellularLocation>
</comment>
<feature type="transmembrane region" description="Helical" evidence="12">
    <location>
        <begin position="48"/>
        <end position="68"/>
    </location>
</feature>
<keyword evidence="7" id="KW-0630">Potassium</keyword>
<evidence type="ECO:0000256" key="6">
    <source>
        <dbReference type="ARBA" id="ARBA00022882"/>
    </source>
</evidence>
<evidence type="ECO:0000256" key="4">
    <source>
        <dbReference type="ARBA" id="ARBA00022692"/>
    </source>
</evidence>
<evidence type="ECO:0000256" key="11">
    <source>
        <dbReference type="ARBA" id="ARBA00023303"/>
    </source>
</evidence>
<keyword evidence="2" id="KW-0813">Transport</keyword>
<evidence type="ECO:0000256" key="7">
    <source>
        <dbReference type="ARBA" id="ARBA00022958"/>
    </source>
</evidence>
<dbReference type="AlphaFoldDB" id="A0A6M8B7V1"/>
<evidence type="ECO:0000256" key="10">
    <source>
        <dbReference type="ARBA" id="ARBA00023136"/>
    </source>
</evidence>
<dbReference type="EMBL" id="CP053661">
    <property type="protein sequence ID" value="QKD83104.1"/>
    <property type="molecule type" value="Genomic_DNA"/>
</dbReference>
<feature type="transmembrane region" description="Helical" evidence="12">
    <location>
        <begin position="137"/>
        <end position="159"/>
    </location>
</feature>
<dbReference type="GO" id="GO:0005249">
    <property type="term" value="F:voltage-gated potassium channel activity"/>
    <property type="evidence" value="ECO:0007669"/>
    <property type="project" value="InterPro"/>
</dbReference>
<dbReference type="PANTHER" id="PTHR11537">
    <property type="entry name" value="VOLTAGE-GATED POTASSIUM CHANNEL"/>
    <property type="match status" value="1"/>
</dbReference>
<protein>
    <submittedName>
        <fullName evidence="14">Ion transporter</fullName>
    </submittedName>
</protein>
<keyword evidence="4 12" id="KW-0812">Transmembrane</keyword>
<keyword evidence="11" id="KW-0407">Ion channel</keyword>
<keyword evidence="10 12" id="KW-0472">Membrane</keyword>
<dbReference type="GO" id="GO:0008076">
    <property type="term" value="C:voltage-gated potassium channel complex"/>
    <property type="evidence" value="ECO:0007669"/>
    <property type="project" value="InterPro"/>
</dbReference>
<evidence type="ECO:0000256" key="9">
    <source>
        <dbReference type="ARBA" id="ARBA00023065"/>
    </source>
</evidence>
<evidence type="ECO:0000256" key="2">
    <source>
        <dbReference type="ARBA" id="ARBA00022448"/>
    </source>
</evidence>
<dbReference type="PRINTS" id="PR00169">
    <property type="entry name" value="KCHANNEL"/>
</dbReference>
<feature type="transmembrane region" description="Helical" evidence="12">
    <location>
        <begin position="80"/>
        <end position="101"/>
    </location>
</feature>
<dbReference type="KEGG" id="theu:HPC62_13705"/>
<keyword evidence="5" id="KW-0631">Potassium channel</keyword>
<proteinExistence type="predicted"/>
<dbReference type="InterPro" id="IPR027359">
    <property type="entry name" value="Volt_channel_dom_sf"/>
</dbReference>
<evidence type="ECO:0000313" key="14">
    <source>
        <dbReference type="EMBL" id="QKD83104.1"/>
    </source>
</evidence>
<evidence type="ECO:0000256" key="12">
    <source>
        <dbReference type="SAM" id="Phobius"/>
    </source>
</evidence>
<dbReference type="SUPFAM" id="SSF81324">
    <property type="entry name" value="Voltage-gated potassium channels"/>
    <property type="match status" value="1"/>
</dbReference>
<keyword evidence="15" id="KW-1185">Reference proteome</keyword>
<evidence type="ECO:0000256" key="5">
    <source>
        <dbReference type="ARBA" id="ARBA00022826"/>
    </source>
</evidence>
<dbReference type="PANTHER" id="PTHR11537:SF254">
    <property type="entry name" value="POTASSIUM VOLTAGE-GATED CHANNEL PROTEIN SHAB"/>
    <property type="match status" value="1"/>
</dbReference>
<organism evidence="14 15">
    <name type="scientific">Thermoleptolyngbya sichuanensis A183</name>
    <dbReference type="NCBI Taxonomy" id="2737172"/>
    <lineage>
        <taxon>Bacteria</taxon>
        <taxon>Bacillati</taxon>
        <taxon>Cyanobacteriota</taxon>
        <taxon>Cyanophyceae</taxon>
        <taxon>Oculatellales</taxon>
        <taxon>Oculatellaceae</taxon>
        <taxon>Thermoleptolyngbya</taxon>
        <taxon>Thermoleptolyngbya sichuanensis</taxon>
    </lineage>
</organism>
<evidence type="ECO:0000256" key="3">
    <source>
        <dbReference type="ARBA" id="ARBA00022538"/>
    </source>
</evidence>
<sequence>MSFRKRIAFYLEDIDTPTGKALNLLITGLVLLSVAIFVAQTYPLSEEWRTVLGALDLVLLLLFSLEYLLRLWCAEDRLKFVFSLFGLIDLMAILPFFLGAVDIRFIRIFRWFRILRLARFFEGRTVFGYVTTEDSAIVARILFTLFSIVFVYSGLIYQVEHPVNPEQFSTFFDAIYFSISTISTAGLGDVVPITDGGRSLTILMLLTGILFIPWQLGDLIKQLVKTGTRVAVQCSNCDLSVHDSDALFCKNCGTRLPAKPAFFPGESDTNPTQVENVIK</sequence>
<keyword evidence="6" id="KW-0851">Voltage-gated channel</keyword>
<evidence type="ECO:0000256" key="8">
    <source>
        <dbReference type="ARBA" id="ARBA00022989"/>
    </source>
</evidence>
<feature type="transmembrane region" description="Helical" evidence="12">
    <location>
        <begin position="21"/>
        <end position="42"/>
    </location>
</feature>
<dbReference type="Proteomes" id="UP000505210">
    <property type="component" value="Chromosome"/>
</dbReference>
<dbReference type="Gene3D" id="1.20.120.350">
    <property type="entry name" value="Voltage-gated potassium channels. Chain C"/>
    <property type="match status" value="1"/>
</dbReference>
<dbReference type="InterPro" id="IPR005821">
    <property type="entry name" value="Ion_trans_dom"/>
</dbReference>
<keyword evidence="8 12" id="KW-1133">Transmembrane helix</keyword>
<dbReference type="RefSeq" id="WP_172356528.1">
    <property type="nucleotide sequence ID" value="NZ_CP053661.1"/>
</dbReference>
<dbReference type="Pfam" id="PF00520">
    <property type="entry name" value="Ion_trans"/>
    <property type="match status" value="1"/>
</dbReference>
<accession>A0A6M8B7V1</accession>
<name>A0A6M8B7V1_9CYAN</name>
<dbReference type="Gene3D" id="1.10.287.70">
    <property type="match status" value="1"/>
</dbReference>